<proteinExistence type="predicted"/>
<dbReference type="RefSeq" id="XP_012212066.1">
    <property type="nucleotide sequence ID" value="XM_012356676.1"/>
</dbReference>
<evidence type="ECO:0000313" key="2">
    <source>
        <dbReference type="Proteomes" id="UP000030745"/>
    </source>
</evidence>
<dbReference type="Proteomes" id="UP000030745">
    <property type="component" value="Unassembled WGS sequence"/>
</dbReference>
<dbReference type="KEGG" id="spar:SPRG_17288"/>
<organism evidence="1 2">
    <name type="scientific">Saprolegnia parasitica (strain CBS 223.65)</name>
    <dbReference type="NCBI Taxonomy" id="695850"/>
    <lineage>
        <taxon>Eukaryota</taxon>
        <taxon>Sar</taxon>
        <taxon>Stramenopiles</taxon>
        <taxon>Oomycota</taxon>
        <taxon>Saprolegniomycetes</taxon>
        <taxon>Saprolegniales</taxon>
        <taxon>Saprolegniaceae</taxon>
        <taxon>Saprolegnia</taxon>
    </lineage>
</organism>
<keyword evidence="2" id="KW-1185">Reference proteome</keyword>
<gene>
    <name evidence="1" type="ORF">SPRG_17288</name>
</gene>
<sequence>MSVPPTTLPTPGTTPSFLQISRCCAWIRRCSRRSTMWPKARMGKCGAALTKATRWPSRDCCQAKHRASHWPTSPKRSCWPQPCRVRTLSSCSVRAGGLPPTCRWSSSGWTEATSAPSCTRQHLPRRTKCPLAFRGTRRSNACSRLPRGLSTCTR</sequence>
<dbReference type="VEuPathDB" id="FungiDB:SPRG_17288"/>
<name>A0A067BKJ7_SAPPC</name>
<dbReference type="EMBL" id="KK583733">
    <property type="protein sequence ID" value="KDO17225.1"/>
    <property type="molecule type" value="Genomic_DNA"/>
</dbReference>
<protein>
    <submittedName>
        <fullName evidence="1">Uncharacterized protein</fullName>
    </submittedName>
</protein>
<accession>A0A067BKJ7</accession>
<dbReference type="AlphaFoldDB" id="A0A067BKJ7"/>
<dbReference type="GeneID" id="24138837"/>
<reference evidence="1 2" key="1">
    <citation type="journal article" date="2013" name="PLoS Genet.">
        <title>Distinctive expansion of potential virulence genes in the genome of the oomycete fish pathogen Saprolegnia parasitica.</title>
        <authorList>
            <person name="Jiang R.H."/>
            <person name="de Bruijn I."/>
            <person name="Haas B.J."/>
            <person name="Belmonte R."/>
            <person name="Lobach L."/>
            <person name="Christie J."/>
            <person name="van den Ackerveken G."/>
            <person name="Bottin A."/>
            <person name="Bulone V."/>
            <person name="Diaz-Moreno S.M."/>
            <person name="Dumas B."/>
            <person name="Fan L."/>
            <person name="Gaulin E."/>
            <person name="Govers F."/>
            <person name="Grenville-Briggs L.J."/>
            <person name="Horner N.R."/>
            <person name="Levin J.Z."/>
            <person name="Mammella M."/>
            <person name="Meijer H.J."/>
            <person name="Morris P."/>
            <person name="Nusbaum C."/>
            <person name="Oome S."/>
            <person name="Phillips A.J."/>
            <person name="van Rooyen D."/>
            <person name="Rzeszutek E."/>
            <person name="Saraiva M."/>
            <person name="Secombes C.J."/>
            <person name="Seidl M.F."/>
            <person name="Snel B."/>
            <person name="Stassen J.H."/>
            <person name="Sykes S."/>
            <person name="Tripathy S."/>
            <person name="van den Berg H."/>
            <person name="Vega-Arreguin J.C."/>
            <person name="Wawra S."/>
            <person name="Young S.K."/>
            <person name="Zeng Q."/>
            <person name="Dieguez-Uribeondo J."/>
            <person name="Russ C."/>
            <person name="Tyler B.M."/>
            <person name="van West P."/>
        </authorList>
    </citation>
    <scope>NUCLEOTIDE SEQUENCE [LARGE SCALE GENOMIC DNA]</scope>
    <source>
        <strain evidence="1 2">CBS 223.65</strain>
    </source>
</reference>
<evidence type="ECO:0000313" key="1">
    <source>
        <dbReference type="EMBL" id="KDO17225.1"/>
    </source>
</evidence>